<evidence type="ECO:0000256" key="1">
    <source>
        <dbReference type="SAM" id="MobiDB-lite"/>
    </source>
</evidence>
<dbReference type="Proteomes" id="UP000184171">
    <property type="component" value="Unassembled WGS sequence"/>
</dbReference>
<dbReference type="GO" id="GO:0005506">
    <property type="term" value="F:iron ion binding"/>
    <property type="evidence" value="ECO:0007669"/>
    <property type="project" value="InterPro"/>
</dbReference>
<reference evidence="3 4" key="1">
    <citation type="submission" date="2016-11" db="EMBL/GenBank/DDBJ databases">
        <authorList>
            <person name="Jaros S."/>
            <person name="Januszkiewicz K."/>
            <person name="Wedrychowicz H."/>
        </authorList>
    </citation>
    <scope>NUCLEOTIDE SEQUENCE [LARGE SCALE GENOMIC DNA]</scope>
    <source>
        <strain evidence="3 4">DSM 5091</strain>
    </source>
</reference>
<evidence type="ECO:0000259" key="2">
    <source>
        <dbReference type="Pfam" id="PF01592"/>
    </source>
</evidence>
<proteinExistence type="predicted"/>
<evidence type="ECO:0000313" key="3">
    <source>
        <dbReference type="EMBL" id="SHJ84635.1"/>
    </source>
</evidence>
<evidence type="ECO:0000313" key="4">
    <source>
        <dbReference type="Proteomes" id="UP000184171"/>
    </source>
</evidence>
<feature type="region of interest" description="Disordered" evidence="1">
    <location>
        <begin position="123"/>
        <end position="149"/>
    </location>
</feature>
<name>A0A1M6MMC1_MALRU</name>
<accession>A0A1M6MMC1</accession>
<keyword evidence="4" id="KW-1185">Reference proteome</keyword>
<dbReference type="GO" id="GO:0016226">
    <property type="term" value="P:iron-sulfur cluster assembly"/>
    <property type="evidence" value="ECO:0007669"/>
    <property type="project" value="InterPro"/>
</dbReference>
<feature type="domain" description="NIF system FeS cluster assembly NifU N-terminal" evidence="2">
    <location>
        <begin position="5"/>
        <end position="125"/>
    </location>
</feature>
<dbReference type="InterPro" id="IPR002871">
    <property type="entry name" value="NIF_FeS_clus_asmbl_NifU_N"/>
</dbReference>
<dbReference type="PANTHER" id="PTHR10093">
    <property type="entry name" value="IRON-SULFUR CLUSTER ASSEMBLY ENZYME NIFU HOMOLOG"/>
    <property type="match status" value="1"/>
</dbReference>
<dbReference type="Pfam" id="PF01592">
    <property type="entry name" value="NifU_N"/>
    <property type="match status" value="1"/>
</dbReference>
<dbReference type="Gene3D" id="3.90.1010.10">
    <property type="match status" value="1"/>
</dbReference>
<dbReference type="CDD" id="cd06664">
    <property type="entry name" value="IscU_like"/>
    <property type="match status" value="1"/>
</dbReference>
<sequence>MSDQMYNEIVMDHFQNPRNMGRIEDAEMLIQVGDPGCGDSVLIFMKIDNDVLVDVKYKIYGCGAAIATSSMGSVMAKGKTLDELLEFRAEDISKALGGLPPEKEHCSNLIASALHAGVIEYRANREDPDKEPLPEREESSLLDRSLLES</sequence>
<dbReference type="STRING" id="1122189.SAMN02745165_03336"/>
<dbReference type="AlphaFoldDB" id="A0A1M6MMC1"/>
<protein>
    <submittedName>
        <fullName evidence="3">Nitrogen fixation protein NifU</fullName>
    </submittedName>
</protein>
<dbReference type="GO" id="GO:0051536">
    <property type="term" value="F:iron-sulfur cluster binding"/>
    <property type="evidence" value="ECO:0007669"/>
    <property type="project" value="InterPro"/>
</dbReference>
<dbReference type="RefSeq" id="WP_244151903.1">
    <property type="nucleotide sequence ID" value="NZ_FQZT01000019.1"/>
</dbReference>
<dbReference type="EMBL" id="FQZT01000019">
    <property type="protein sequence ID" value="SHJ84635.1"/>
    <property type="molecule type" value="Genomic_DNA"/>
</dbReference>
<dbReference type="SUPFAM" id="SSF82649">
    <property type="entry name" value="SufE/NifU"/>
    <property type="match status" value="1"/>
</dbReference>
<gene>
    <name evidence="3" type="ORF">SAMN02745165_03336</name>
</gene>
<organism evidence="3 4">
    <name type="scientific">Malonomonas rubra DSM 5091</name>
    <dbReference type="NCBI Taxonomy" id="1122189"/>
    <lineage>
        <taxon>Bacteria</taxon>
        <taxon>Pseudomonadati</taxon>
        <taxon>Thermodesulfobacteriota</taxon>
        <taxon>Desulfuromonadia</taxon>
        <taxon>Desulfuromonadales</taxon>
        <taxon>Geopsychrobacteraceae</taxon>
        <taxon>Malonomonas</taxon>
    </lineage>
</organism>